<dbReference type="Proteomes" id="UP000267844">
    <property type="component" value="Unassembled WGS sequence"/>
</dbReference>
<comment type="caution">
    <text evidence="1">The sequence shown here is derived from an EMBL/GenBank/DDBJ whole genome shotgun (WGS) entry which is preliminary data.</text>
</comment>
<dbReference type="Gene3D" id="2.30.30.40">
    <property type="entry name" value="SH3 Domains"/>
    <property type="match status" value="1"/>
</dbReference>
<dbReference type="AlphaFoldDB" id="A0A427BTK5"/>
<evidence type="ECO:0000313" key="2">
    <source>
        <dbReference type="Proteomes" id="UP000267844"/>
    </source>
</evidence>
<organism evidence="1 2">
    <name type="scientific">Empedobacter falsenii</name>
    <dbReference type="NCBI Taxonomy" id="343874"/>
    <lineage>
        <taxon>Bacteria</taxon>
        <taxon>Pseudomonadati</taxon>
        <taxon>Bacteroidota</taxon>
        <taxon>Flavobacteriia</taxon>
        <taxon>Flavobacteriales</taxon>
        <taxon>Weeksellaceae</taxon>
        <taxon>Empedobacter</taxon>
    </lineage>
</organism>
<accession>A0A427BTK5</accession>
<evidence type="ECO:0008006" key="3">
    <source>
        <dbReference type="Google" id="ProtNLM"/>
    </source>
</evidence>
<name>A0A427BTK5_9FLAO</name>
<gene>
    <name evidence="1" type="ORF">EGI89_00585</name>
</gene>
<proteinExistence type="predicted"/>
<reference evidence="1 2" key="1">
    <citation type="submission" date="2018-10" db="EMBL/GenBank/DDBJ databases">
        <title>Transmission dynamics of multidrug resistant bacteria on intensive care unit surfaces.</title>
        <authorList>
            <person name="D'Souza A.W."/>
            <person name="Potter R.F."/>
            <person name="Wallace M."/>
            <person name="Shupe A."/>
            <person name="Patel S."/>
            <person name="Sun S."/>
            <person name="Gul D."/>
            <person name="Kwon J.H."/>
            <person name="Andleeb S."/>
            <person name="Burnham C.-A.D."/>
            <person name="Dantas G."/>
        </authorList>
    </citation>
    <scope>NUCLEOTIDE SEQUENCE [LARGE SCALE GENOMIC DNA]</scope>
    <source>
        <strain evidence="1 2">WF_348</strain>
    </source>
</reference>
<protein>
    <recommendedName>
        <fullName evidence="3">SH3 domain-containing protein</fullName>
    </recommendedName>
</protein>
<evidence type="ECO:0000313" key="1">
    <source>
        <dbReference type="EMBL" id="RRT94548.1"/>
    </source>
</evidence>
<sequence length="245" mass="28375">MKIFGLDFVSFTSRKSNQKMKKSLFILTTFLGYFVQAQFGIVQDKDGFSNVRDEKNISSKIVAKVNSNSIYPIDSDEEKSKWYLVEYQPEKAGYVYYDRIKKLEDFETISPTSVNDSKIEFSVADYTIQLETKEFNSKKHKIFKESDFVYAIDEKDFFGSDGMIPQTEFKSFKISFKGKEIIIPKEYFINLYNANLSATKLTYNKELNQYYLFGTYSDGAGVYDALWVLDNGKIVKHIAQINAYA</sequence>
<dbReference type="EMBL" id="RHPO01000001">
    <property type="protein sequence ID" value="RRT94548.1"/>
    <property type="molecule type" value="Genomic_DNA"/>
</dbReference>